<keyword evidence="2 7" id="KW-0812">Transmembrane</keyword>
<dbReference type="GO" id="GO:0006629">
    <property type="term" value="P:lipid metabolic process"/>
    <property type="evidence" value="ECO:0007669"/>
    <property type="project" value="UniProtKB-KW"/>
</dbReference>
<keyword evidence="9" id="KW-1185">Reference proteome</keyword>
<name>A0A9P7UYR0_9AGAR</name>
<organism evidence="8 9">
    <name type="scientific">Marasmius oreades</name>
    <name type="common">fairy-ring Marasmius</name>
    <dbReference type="NCBI Taxonomy" id="181124"/>
    <lineage>
        <taxon>Eukaryota</taxon>
        <taxon>Fungi</taxon>
        <taxon>Dikarya</taxon>
        <taxon>Basidiomycota</taxon>
        <taxon>Agaricomycotina</taxon>
        <taxon>Agaricomycetes</taxon>
        <taxon>Agaricomycetidae</taxon>
        <taxon>Agaricales</taxon>
        <taxon>Marasmiineae</taxon>
        <taxon>Marasmiaceae</taxon>
        <taxon>Marasmius</taxon>
    </lineage>
</organism>
<reference evidence="8" key="1">
    <citation type="journal article" date="2021" name="Genome Biol. Evol.">
        <title>The assembled and annotated genome of the fairy-ring fungus Marasmius oreades.</title>
        <authorList>
            <person name="Hiltunen M."/>
            <person name="Ament-Velasquez S.L."/>
            <person name="Johannesson H."/>
        </authorList>
    </citation>
    <scope>NUCLEOTIDE SEQUENCE</scope>
    <source>
        <strain evidence="8">03SP1</strain>
    </source>
</reference>
<evidence type="ECO:0000256" key="7">
    <source>
        <dbReference type="SAM" id="Phobius"/>
    </source>
</evidence>
<protein>
    <recommendedName>
        <fullName evidence="10">Phospholipid/glycerol acyltransferase domain-containing protein</fullName>
    </recommendedName>
</protein>
<evidence type="ECO:0000256" key="4">
    <source>
        <dbReference type="ARBA" id="ARBA00023098"/>
    </source>
</evidence>
<keyword evidence="6" id="KW-0012">Acyltransferase</keyword>
<dbReference type="AlphaFoldDB" id="A0A9P7UYR0"/>
<comment type="caution">
    <text evidence="8">The sequence shown here is derived from an EMBL/GenBank/DDBJ whole genome shotgun (WGS) entry which is preliminary data.</text>
</comment>
<dbReference type="RefSeq" id="XP_043013536.1">
    <property type="nucleotide sequence ID" value="XM_043148934.1"/>
</dbReference>
<sequence length="390" mass="42897">MEKYSAYRDPGTGIQPFLTPVPPPQAGNKLLFTAWYPFGVMLAAIRTLLVLVSTAAYIFIAHGVLSIFLIAPPVHRLLSKIVTSLISRLILFVIGYFWIPVEVISRKRSRGNTSQAWSPRAGDVIVSNWASVVEILWLAFRFNPIFVLPVPETPVSHAPNTQLTPIAHTPGRRTGTGSANIASTTRTASAQIPIIGFQTVSLLTMVRQTGLVPPFPSLTGHQPCSLEDIRRTAPRPLVVFPECTSSNGRGLLRFADVFKRSTPVAEFTVFIMCVRYDPPTTFSPTPTLSVPSPSFNPLPHLFSLTTSITVPQISIRLLSPAESPSSPLFVASEVIGDMSSKQDLLTEACAVLIAQTGKLKRMSMGWEDKARFLDFYRGKRTCEEYARKTK</sequence>
<dbReference type="Proteomes" id="UP001049176">
    <property type="component" value="Chromosome 2"/>
</dbReference>
<evidence type="ECO:0000256" key="5">
    <source>
        <dbReference type="ARBA" id="ARBA00023136"/>
    </source>
</evidence>
<evidence type="ECO:0000313" key="9">
    <source>
        <dbReference type="Proteomes" id="UP001049176"/>
    </source>
</evidence>
<evidence type="ECO:0000256" key="3">
    <source>
        <dbReference type="ARBA" id="ARBA00022989"/>
    </source>
</evidence>
<dbReference type="EMBL" id="CM032182">
    <property type="protein sequence ID" value="KAG7097066.1"/>
    <property type="molecule type" value="Genomic_DNA"/>
</dbReference>
<feature type="transmembrane region" description="Helical" evidence="7">
    <location>
        <begin position="48"/>
        <end position="71"/>
    </location>
</feature>
<keyword evidence="3 7" id="KW-1133">Transmembrane helix</keyword>
<keyword evidence="4" id="KW-0443">Lipid metabolism</keyword>
<dbReference type="PANTHER" id="PTHR23063">
    <property type="entry name" value="PHOSPHOLIPID ACYLTRANSFERASE"/>
    <property type="match status" value="1"/>
</dbReference>
<dbReference type="PANTHER" id="PTHR23063:SF60">
    <property type="entry name" value="LYSOPHOSPHATIDIC ACID:OLEOYL-COA ACYLTRANSFERASE 1"/>
    <property type="match status" value="1"/>
</dbReference>
<dbReference type="GO" id="GO:0016746">
    <property type="term" value="F:acyltransferase activity"/>
    <property type="evidence" value="ECO:0007669"/>
    <property type="project" value="UniProtKB-KW"/>
</dbReference>
<keyword evidence="5 7" id="KW-0472">Membrane</keyword>
<dbReference type="GeneID" id="66073530"/>
<proteinExistence type="predicted"/>
<gene>
    <name evidence="8" type="ORF">E1B28_004454</name>
</gene>
<evidence type="ECO:0000256" key="1">
    <source>
        <dbReference type="ARBA" id="ARBA00022679"/>
    </source>
</evidence>
<evidence type="ECO:0008006" key="10">
    <source>
        <dbReference type="Google" id="ProtNLM"/>
    </source>
</evidence>
<evidence type="ECO:0000313" key="8">
    <source>
        <dbReference type="EMBL" id="KAG7097066.1"/>
    </source>
</evidence>
<feature type="transmembrane region" description="Helical" evidence="7">
    <location>
        <begin position="77"/>
        <end position="99"/>
    </location>
</feature>
<evidence type="ECO:0000256" key="2">
    <source>
        <dbReference type="ARBA" id="ARBA00022692"/>
    </source>
</evidence>
<evidence type="ECO:0000256" key="6">
    <source>
        <dbReference type="ARBA" id="ARBA00023315"/>
    </source>
</evidence>
<dbReference type="OrthoDB" id="272512at2759"/>
<keyword evidence="1" id="KW-0808">Transferase</keyword>
<dbReference type="KEGG" id="more:E1B28_004454"/>
<accession>A0A9P7UYR0</accession>